<comment type="similarity">
    <text evidence="1">Belongs to the argonaute family.</text>
</comment>
<sequence length="1196" mass="135379">MKSGIIDDNRDVFWAYVVKRSDIFGDPFKLAYDGKSTLFTVEKLHLKQVGETADPEKFSFKTVRENKLSELSILMKFTGLVHLDFRNAEAGSLDEREKGPIQFLDILFAQGRSSPLFELSKSFKAVRNSFYCIPQGAGVDVKYGIELWRGLFISARVIDGFRPAINIDVSHSCFYKRQSLINLICDILNGDEREVRFHPNQLRLNTQLQPEHLNLLIPELKGVCIHTTHRNQDRIYRIKNILSTAVSMKFQKDGKEISVAEYFRDVYGPLKYPNLPLVEVGTLSSGKLSKIQQEIESVSNDFYNSTFICRVNCCCCSILNLYCFQCLNKVSEDMNVATDELSQLRLKELVKRPGYGTVGKPIKLACNYFPLIKLQKGDIVVNRYHIDIQHPRLNDDNREIFWAYVVKRSDIFGDPFKLAYDGKSTLFTVDKLHLKPVSEKADTEKFSFKTVRENEPSEFSILMKFTGLVHLDFRNAEAGLLDEREKGPIQFLDILFAQGRSSPLFELSKSFKAVRNSFYFIPQGAGVDVKYGIDLWRGLFISARVVDCFRPAINIDVSHSCFYKRQPLINLICDILNGDEREVKFHPNQLRSNTQLQPEHLSLLIPELKGVCIHTTHRNQDRIYRIKDILSTAVSMKFERDGKEVSVAEYFHDVYGPLKYLNLPLVQVGSKSKPIYFPVELCQVANCQRYNKKLKACQTTSIIRFASTDAPTRILKCMDMVKKSNFNNDPFLKSFGVQIKAEPMTVSGRVLPPPRLEYGKGNGGRQIILTPKDGAWNSTEFKFFESASCESFGFVSFLPPHKASMLQEFCMQIVRTCRSTGIEMPDSPKFYEQARKNDTVEMVLKRIADKCDRDGIKCDLVFVALFSSEQYAQVKSCGDITLGLVTQCVLPKTISDVAIKKSYSTMLNIAMKINMKIGGINTKLLEDEVLDNYLYKNNALVIGVDVVHPSAVETHLPSIASVVGNVDAKVTKFHASVKLQPAKQELITGFIEQFSERLLEYLDVNGTAPKNIIVYRDGVSEGQFMQVLEEELSALRRACRSVATNYRPLITFIVVQKRHHARFFCCDEAAARGRGKNIPAGTVIDRVVTSPDEHDFFLCSHHGIQGTSRPTRYHVLCARSVSIPAPVYFADLVCARARYHVLAALKSGLVEKFSDMDSNSKSSSSSSSTSKAESVKAKLDNIIALHKRVKNIMYFA</sequence>
<dbReference type="InterPro" id="IPR003165">
    <property type="entry name" value="Piwi"/>
</dbReference>
<dbReference type="PROSITE" id="PS50821">
    <property type="entry name" value="PAZ"/>
    <property type="match status" value="2"/>
</dbReference>
<dbReference type="Pfam" id="PF02171">
    <property type="entry name" value="Piwi"/>
    <property type="match status" value="1"/>
</dbReference>
<protein>
    <recommendedName>
        <fullName evidence="6">Protein argonaute-3</fullName>
    </recommendedName>
</protein>
<dbReference type="Gene3D" id="3.40.50.2300">
    <property type="match status" value="1"/>
</dbReference>
<reference evidence="4 5" key="1">
    <citation type="submission" date="2015-01" db="EMBL/GenBank/DDBJ databases">
        <title>Evolution of Trichinella species and genotypes.</title>
        <authorList>
            <person name="Korhonen P.K."/>
            <person name="Edoardo P."/>
            <person name="Giuseppe L.R."/>
            <person name="Gasser R.B."/>
        </authorList>
    </citation>
    <scope>NUCLEOTIDE SEQUENCE [LARGE SCALE GENOMIC DNA]</scope>
    <source>
        <strain evidence="4">ISS3</strain>
    </source>
</reference>
<proteinExistence type="inferred from homology"/>
<dbReference type="GO" id="GO:0003723">
    <property type="term" value="F:RNA binding"/>
    <property type="evidence" value="ECO:0007669"/>
    <property type="project" value="InterPro"/>
</dbReference>
<feature type="domain" description="Piwi" evidence="3">
    <location>
        <begin position="860"/>
        <end position="1116"/>
    </location>
</feature>
<feature type="domain" description="PAZ" evidence="2">
    <location>
        <begin position="206"/>
        <end position="293"/>
    </location>
</feature>
<dbReference type="OrthoDB" id="5971213at2759"/>
<dbReference type="Pfam" id="PF16486">
    <property type="entry name" value="ArgoN"/>
    <property type="match status" value="1"/>
</dbReference>
<dbReference type="SUPFAM" id="SSF53098">
    <property type="entry name" value="Ribonuclease H-like"/>
    <property type="match status" value="1"/>
</dbReference>
<evidence type="ECO:0000259" key="2">
    <source>
        <dbReference type="PROSITE" id="PS50821"/>
    </source>
</evidence>
<dbReference type="InterPro" id="IPR003100">
    <property type="entry name" value="PAZ_dom"/>
</dbReference>
<accession>A0A0V1BW77</accession>
<dbReference type="AlphaFoldDB" id="A0A0V1BW77"/>
<feature type="domain" description="PAZ" evidence="2">
    <location>
        <begin position="567"/>
        <end position="686"/>
    </location>
</feature>
<dbReference type="InterPro" id="IPR014811">
    <property type="entry name" value="ArgoL1"/>
</dbReference>
<dbReference type="SUPFAM" id="SSF101690">
    <property type="entry name" value="PAZ domain"/>
    <property type="match status" value="2"/>
</dbReference>
<dbReference type="SMART" id="SM00949">
    <property type="entry name" value="PAZ"/>
    <property type="match status" value="2"/>
</dbReference>
<dbReference type="Gene3D" id="2.170.260.10">
    <property type="entry name" value="paz domain"/>
    <property type="match status" value="2"/>
</dbReference>
<dbReference type="SMART" id="SM00950">
    <property type="entry name" value="Piwi"/>
    <property type="match status" value="1"/>
</dbReference>
<dbReference type="InterPro" id="IPR032474">
    <property type="entry name" value="Argonaute_N"/>
</dbReference>
<dbReference type="CDD" id="cd02846">
    <property type="entry name" value="PAZ_argonaute_like"/>
    <property type="match status" value="2"/>
</dbReference>
<dbReference type="Gene3D" id="3.30.420.10">
    <property type="entry name" value="Ribonuclease H-like superfamily/Ribonuclease H"/>
    <property type="match status" value="1"/>
</dbReference>
<evidence type="ECO:0000256" key="1">
    <source>
        <dbReference type="RuleBase" id="RU361178"/>
    </source>
</evidence>
<evidence type="ECO:0000259" key="3">
    <source>
        <dbReference type="PROSITE" id="PS50822"/>
    </source>
</evidence>
<comment type="caution">
    <text evidence="4">The sequence shown here is derived from an EMBL/GenBank/DDBJ whole genome shotgun (WGS) entry which is preliminary data.</text>
</comment>
<dbReference type="PANTHER" id="PTHR22891">
    <property type="entry name" value="EUKARYOTIC TRANSLATION INITIATION FACTOR 2C"/>
    <property type="match status" value="1"/>
</dbReference>
<dbReference type="InterPro" id="IPR045246">
    <property type="entry name" value="Piwi_ago-like"/>
</dbReference>
<gene>
    <name evidence="4" type="primary">tag-76</name>
    <name evidence="4" type="ORF">T01_12061</name>
</gene>
<evidence type="ECO:0000313" key="4">
    <source>
        <dbReference type="EMBL" id="KRY41387.1"/>
    </source>
</evidence>
<dbReference type="Pfam" id="PF08699">
    <property type="entry name" value="ArgoL1"/>
    <property type="match status" value="2"/>
</dbReference>
<dbReference type="InterPro" id="IPR012337">
    <property type="entry name" value="RNaseH-like_sf"/>
</dbReference>
<dbReference type="Pfam" id="PF02170">
    <property type="entry name" value="PAZ"/>
    <property type="match status" value="2"/>
</dbReference>
<evidence type="ECO:0008006" key="6">
    <source>
        <dbReference type="Google" id="ProtNLM"/>
    </source>
</evidence>
<name>A0A0V1BW77_TRISP</name>
<dbReference type="EMBL" id="JYDH01000008">
    <property type="protein sequence ID" value="KRY41387.1"/>
    <property type="molecule type" value="Genomic_DNA"/>
</dbReference>
<dbReference type="CDD" id="cd04657">
    <property type="entry name" value="Piwi_ago-like"/>
    <property type="match status" value="1"/>
</dbReference>
<dbReference type="InterPro" id="IPR032473">
    <property type="entry name" value="Argonaute_Mid_dom"/>
</dbReference>
<dbReference type="InterPro" id="IPR036397">
    <property type="entry name" value="RNaseH_sf"/>
</dbReference>
<dbReference type="InterPro" id="IPR036085">
    <property type="entry name" value="PAZ_dom_sf"/>
</dbReference>
<keyword evidence="5" id="KW-1185">Reference proteome</keyword>
<dbReference type="SMART" id="SM01163">
    <property type="entry name" value="DUF1785"/>
    <property type="match status" value="2"/>
</dbReference>
<organism evidence="4 5">
    <name type="scientific">Trichinella spiralis</name>
    <name type="common">Trichina worm</name>
    <dbReference type="NCBI Taxonomy" id="6334"/>
    <lineage>
        <taxon>Eukaryota</taxon>
        <taxon>Metazoa</taxon>
        <taxon>Ecdysozoa</taxon>
        <taxon>Nematoda</taxon>
        <taxon>Enoplea</taxon>
        <taxon>Dorylaimia</taxon>
        <taxon>Trichinellida</taxon>
        <taxon>Trichinellidae</taxon>
        <taxon>Trichinella</taxon>
    </lineage>
</organism>
<dbReference type="InterPro" id="IPR032472">
    <property type="entry name" value="ArgoL2"/>
</dbReference>
<evidence type="ECO:0000313" key="5">
    <source>
        <dbReference type="Proteomes" id="UP000054776"/>
    </source>
</evidence>
<dbReference type="Pfam" id="PF16488">
    <property type="entry name" value="ArgoL2"/>
    <property type="match status" value="1"/>
</dbReference>
<dbReference type="PROSITE" id="PS50822">
    <property type="entry name" value="PIWI"/>
    <property type="match status" value="1"/>
</dbReference>
<dbReference type="Pfam" id="PF16487">
    <property type="entry name" value="ArgoMid"/>
    <property type="match status" value="1"/>
</dbReference>
<dbReference type="Proteomes" id="UP000054776">
    <property type="component" value="Unassembled WGS sequence"/>
</dbReference>